<dbReference type="Gene3D" id="2.60.120.430">
    <property type="entry name" value="Galactose-binding lectin"/>
    <property type="match status" value="1"/>
</dbReference>
<evidence type="ECO:0000259" key="4">
    <source>
        <dbReference type="Pfam" id="PF21254"/>
    </source>
</evidence>
<keyword evidence="6" id="KW-1185">Reference proteome</keyword>
<dbReference type="PANTHER" id="PTHR43695:SF1">
    <property type="entry name" value="RHAMNOGALACTURONAN ACETYLESTERASE"/>
    <property type="match status" value="1"/>
</dbReference>
<keyword evidence="2" id="KW-0378">Hydrolase</keyword>
<evidence type="ECO:0000256" key="2">
    <source>
        <dbReference type="ARBA" id="ARBA00022801"/>
    </source>
</evidence>
<dbReference type="PANTHER" id="PTHR43695">
    <property type="entry name" value="PUTATIVE (AFU_ORTHOLOGUE AFUA_2G17250)-RELATED"/>
    <property type="match status" value="1"/>
</dbReference>
<dbReference type="EMBL" id="JACVVD010000001">
    <property type="protein sequence ID" value="MBD0379024.1"/>
    <property type="molecule type" value="Genomic_DNA"/>
</dbReference>
<comment type="caution">
    <text evidence="5">The sequence shown here is derived from an EMBL/GenBank/DDBJ whole genome shotgun (WGS) entry which is preliminary data.</text>
</comment>
<dbReference type="SUPFAM" id="SSF49785">
    <property type="entry name" value="Galactose-binding domain-like"/>
    <property type="match status" value="1"/>
</dbReference>
<dbReference type="Pfam" id="PF13472">
    <property type="entry name" value="Lipase_GDSL_2"/>
    <property type="match status" value="1"/>
</dbReference>
<feature type="domain" description="Beta-agarase/YXIM esterase-like galactose-binding" evidence="4">
    <location>
        <begin position="5"/>
        <end position="125"/>
    </location>
</feature>
<dbReference type="GO" id="GO:0016787">
    <property type="term" value="F:hydrolase activity"/>
    <property type="evidence" value="ECO:0007669"/>
    <property type="project" value="UniProtKB-KW"/>
</dbReference>
<organism evidence="5 6">
    <name type="scientific">Paenibacillus sedimenti</name>
    <dbReference type="NCBI Taxonomy" id="2770274"/>
    <lineage>
        <taxon>Bacteria</taxon>
        <taxon>Bacillati</taxon>
        <taxon>Bacillota</taxon>
        <taxon>Bacilli</taxon>
        <taxon>Bacillales</taxon>
        <taxon>Paenibacillaceae</taxon>
        <taxon>Paenibacillus</taxon>
    </lineage>
</organism>
<accession>A0A926KJR3</accession>
<dbReference type="AlphaFoldDB" id="A0A926KJR3"/>
<name>A0A926KJR3_9BACL</name>
<dbReference type="SUPFAM" id="SSF52266">
    <property type="entry name" value="SGNH hydrolase"/>
    <property type="match status" value="1"/>
</dbReference>
<dbReference type="CDD" id="cd01821">
    <property type="entry name" value="Rhamnogalacturan_acetylesterase_like"/>
    <property type="match status" value="1"/>
</dbReference>
<dbReference type="Proteomes" id="UP000650466">
    <property type="component" value="Unassembled WGS sequence"/>
</dbReference>
<dbReference type="Gene3D" id="3.40.50.1110">
    <property type="entry name" value="SGNH hydrolase"/>
    <property type="match status" value="1"/>
</dbReference>
<protein>
    <submittedName>
        <fullName evidence="5">GDSL family lipase</fullName>
    </submittedName>
</protein>
<evidence type="ECO:0000313" key="6">
    <source>
        <dbReference type="Proteomes" id="UP000650466"/>
    </source>
</evidence>
<evidence type="ECO:0000313" key="5">
    <source>
        <dbReference type="EMBL" id="MBD0379024.1"/>
    </source>
</evidence>
<dbReference type="InterPro" id="IPR013830">
    <property type="entry name" value="SGNH_hydro"/>
</dbReference>
<gene>
    <name evidence="5" type="ORF">ICC18_02660</name>
</gene>
<dbReference type="InterPro" id="IPR049033">
    <property type="entry name" value="AGA-YXIM_GBD"/>
</dbReference>
<proteinExistence type="inferred from homology"/>
<dbReference type="RefSeq" id="WP_188172814.1">
    <property type="nucleotide sequence ID" value="NZ_JACVVD010000001.1"/>
</dbReference>
<reference evidence="5" key="1">
    <citation type="submission" date="2020-09" db="EMBL/GenBank/DDBJ databases">
        <title>Draft Genome Sequence of Paenibacillus sp. WST5.</title>
        <authorList>
            <person name="Bao Z."/>
        </authorList>
    </citation>
    <scope>NUCLEOTIDE SEQUENCE</scope>
    <source>
        <strain evidence="5">WST5</strain>
    </source>
</reference>
<evidence type="ECO:0000256" key="1">
    <source>
        <dbReference type="ARBA" id="ARBA00008668"/>
    </source>
</evidence>
<dbReference type="InterPro" id="IPR008979">
    <property type="entry name" value="Galactose-bd-like_sf"/>
</dbReference>
<evidence type="ECO:0000259" key="3">
    <source>
        <dbReference type="Pfam" id="PF13472"/>
    </source>
</evidence>
<dbReference type="InterPro" id="IPR037459">
    <property type="entry name" value="RhgT-like"/>
</dbReference>
<feature type="domain" description="SGNH hydrolase-type esterase" evidence="3">
    <location>
        <begin position="152"/>
        <end position="303"/>
    </location>
</feature>
<dbReference type="InterPro" id="IPR036514">
    <property type="entry name" value="SGNH_hydro_sf"/>
</dbReference>
<dbReference type="Pfam" id="PF21254">
    <property type="entry name" value="AGA-YXIM_GBD"/>
    <property type="match status" value="1"/>
</dbReference>
<comment type="similarity">
    <text evidence="1">Belongs to the 'GDSL' lipolytic enzyme family.</text>
</comment>
<sequence>MTMAFRFDFGPGDAEEGYTKVRASTVYQEELGYGFLEGSSVYERDRGQPDGLRRDFCIPVGASFAVNVPNGNYTVKAVMGDLITATFTGIKAGQGRLIVSDLHAAAGEFATYTFTVHVQEGKLKLTFSGLAPRINALEILPAPQAATLFLAGDSTVTDQPEDGYPYTGWGQMLPKFIKADAAVANHAVSGRSSKSFINEGRLEPMIRQMGPNDYLFIQFGHNDQKLDEERFTSPFTTYKQHLKVYIDEARQRGATPILVTSVQRRFFGQDGVLMDTHGEYVTAMKQLAEEEDVILIDLAEKSKQLFEKLGPEETKSLFMWTLPGEFPNFPKGVEDNTHFQERGGIAIAKLVVDSIKEQNLFPLSLYLR</sequence>